<dbReference type="InterPro" id="IPR036457">
    <property type="entry name" value="PPM-type-like_dom_sf"/>
</dbReference>
<dbReference type="InterPro" id="IPR015655">
    <property type="entry name" value="PP2C"/>
</dbReference>
<protein>
    <recommendedName>
        <fullName evidence="2">PPM-type phosphatase domain-containing protein</fullName>
    </recommendedName>
</protein>
<reference evidence="3" key="1">
    <citation type="submission" date="2021-12" db="EMBL/GenBank/DDBJ databases">
        <title>Prjna785345.</title>
        <authorList>
            <person name="Rujirawat T."/>
            <person name="Krajaejun T."/>
        </authorList>
    </citation>
    <scope>NUCLEOTIDE SEQUENCE</scope>
    <source>
        <strain evidence="3">Pi057C3</strain>
    </source>
</reference>
<proteinExistence type="predicted"/>
<comment type="caution">
    <text evidence="3">The sequence shown here is derived from an EMBL/GenBank/DDBJ whole genome shotgun (WGS) entry which is preliminary data.</text>
</comment>
<dbReference type="SMART" id="SM00332">
    <property type="entry name" value="PP2Cc"/>
    <property type="match status" value="1"/>
</dbReference>
<evidence type="ECO:0000313" key="3">
    <source>
        <dbReference type="EMBL" id="KAJ0400669.1"/>
    </source>
</evidence>
<feature type="region of interest" description="Disordered" evidence="1">
    <location>
        <begin position="165"/>
        <end position="185"/>
    </location>
</feature>
<dbReference type="AlphaFoldDB" id="A0AAD5Q8P0"/>
<gene>
    <name evidence="3" type="ORF">P43SY_005442</name>
</gene>
<organism evidence="3 4">
    <name type="scientific">Pythium insidiosum</name>
    <name type="common">Pythiosis disease agent</name>
    <dbReference type="NCBI Taxonomy" id="114742"/>
    <lineage>
        <taxon>Eukaryota</taxon>
        <taxon>Sar</taxon>
        <taxon>Stramenopiles</taxon>
        <taxon>Oomycota</taxon>
        <taxon>Peronosporomycetes</taxon>
        <taxon>Pythiales</taxon>
        <taxon>Pythiaceae</taxon>
        <taxon>Pythium</taxon>
    </lineage>
</organism>
<evidence type="ECO:0000256" key="1">
    <source>
        <dbReference type="SAM" id="MobiDB-lite"/>
    </source>
</evidence>
<feature type="domain" description="PPM-type phosphatase" evidence="2">
    <location>
        <begin position="107"/>
        <end position="451"/>
    </location>
</feature>
<dbReference type="PROSITE" id="PS51746">
    <property type="entry name" value="PPM_2"/>
    <property type="match status" value="1"/>
</dbReference>
<dbReference type="InterPro" id="IPR001932">
    <property type="entry name" value="PPM-type_phosphatase-like_dom"/>
</dbReference>
<dbReference type="CDD" id="cd00143">
    <property type="entry name" value="PP2Cc"/>
    <property type="match status" value="1"/>
</dbReference>
<dbReference type="EMBL" id="JAKCXM010000149">
    <property type="protein sequence ID" value="KAJ0400669.1"/>
    <property type="molecule type" value="Genomic_DNA"/>
</dbReference>
<dbReference type="GO" id="GO:0004722">
    <property type="term" value="F:protein serine/threonine phosphatase activity"/>
    <property type="evidence" value="ECO:0007669"/>
    <property type="project" value="InterPro"/>
</dbReference>
<dbReference type="Gene3D" id="3.60.40.10">
    <property type="entry name" value="PPM-type phosphatase domain"/>
    <property type="match status" value="1"/>
</dbReference>
<dbReference type="Pfam" id="PF00481">
    <property type="entry name" value="PP2C"/>
    <property type="match status" value="1"/>
</dbReference>
<dbReference type="Proteomes" id="UP001209570">
    <property type="component" value="Unassembled WGS sequence"/>
</dbReference>
<dbReference type="SUPFAM" id="SSF81606">
    <property type="entry name" value="PP2C-like"/>
    <property type="match status" value="1"/>
</dbReference>
<dbReference type="PANTHER" id="PTHR47992">
    <property type="entry name" value="PROTEIN PHOSPHATASE"/>
    <property type="match status" value="1"/>
</dbReference>
<accession>A0AAD5Q8P0</accession>
<keyword evidence="4" id="KW-1185">Reference proteome</keyword>
<evidence type="ECO:0000259" key="2">
    <source>
        <dbReference type="PROSITE" id="PS51746"/>
    </source>
</evidence>
<evidence type="ECO:0000313" key="4">
    <source>
        <dbReference type="Proteomes" id="UP001209570"/>
    </source>
</evidence>
<sequence>MRGQLLRLRRLHSALSAAPLGRPAAVALTSELGDRSRASWRRPTLLLGGLGIGLSLLAAAHASPTQCEAPAVESRYETDDDDATTGLSVPLDGERFATIDVPSRATRFSCATYKANFPIEDRYDVQLFPDGDVFALVLDGHGGWQVSEYGRKSLIQNVRKEVQHLQPKTKAHNPQDGEPETPELSRHHIASAIQRGFTRTDRDLMAQVSAAFQLGFGAVGRCGSCALMVYVRGTTLHVANAGDIRAVLGRKPAASSSWIGGGSSASQPLLAVPLSQDQNAMAKNEQERLRREHPGEDNVVVCRRPDSCYVKGALQPTRALGDFALKYSEFNGPPYVQGDRSAGRHIAAPYSPPYITAVPEVRTHELHTDDQFVIIGSDGVWDFLSNEEAVEVVREQLEKGTPELAGRALVERTLRRAAERYGISYLDLLSLPAGSHRRRRHDDTTAVVVFF</sequence>
<name>A0AAD5Q8P0_PYTIN</name>